<comment type="similarity">
    <text evidence="2">Belongs to the ASF1 family.</text>
</comment>
<dbReference type="Ensembl" id="ENSLLET00000035033.1">
    <property type="protein sequence ID" value="ENSLLEP00000033753.1"/>
    <property type="gene ID" value="ENSLLEG00000021347.1"/>
</dbReference>
<name>A0A8C5Q991_9ANUR</name>
<evidence type="ECO:0000256" key="2">
    <source>
        <dbReference type="ARBA" id="ARBA00006051"/>
    </source>
</evidence>
<dbReference type="Proteomes" id="UP000694569">
    <property type="component" value="Unplaced"/>
</dbReference>
<dbReference type="GO" id="GO:0006325">
    <property type="term" value="P:chromatin organization"/>
    <property type="evidence" value="ECO:0007669"/>
    <property type="project" value="InterPro"/>
</dbReference>
<sequence>MAKVQILNVMFEVTFECIEDLSDDLDEEYDQVLDSVLVGPMPAGRHMFCVWFAFGVSFFCKKRNPFPGCLFFF</sequence>
<keyword evidence="4" id="KW-0804">Transcription</keyword>
<evidence type="ECO:0000313" key="7">
    <source>
        <dbReference type="Ensembl" id="ENSLLEP00000033753.1"/>
    </source>
</evidence>
<dbReference type="InterPro" id="IPR036747">
    <property type="entry name" value="ASF1-like_sf"/>
</dbReference>
<evidence type="ECO:0000313" key="8">
    <source>
        <dbReference type="Proteomes" id="UP000694569"/>
    </source>
</evidence>
<dbReference type="SUPFAM" id="SSF101546">
    <property type="entry name" value="ASF1-like"/>
    <property type="match status" value="1"/>
</dbReference>
<dbReference type="Pfam" id="PF04729">
    <property type="entry name" value="ASF1_hist_chap"/>
    <property type="match status" value="1"/>
</dbReference>
<keyword evidence="6" id="KW-0539">Nucleus</keyword>
<dbReference type="OrthoDB" id="29755at2759"/>
<reference evidence="7" key="1">
    <citation type="submission" date="2025-08" db="UniProtKB">
        <authorList>
            <consortium name="Ensembl"/>
        </authorList>
    </citation>
    <scope>IDENTIFICATION</scope>
</reference>
<dbReference type="GO" id="GO:0005634">
    <property type="term" value="C:nucleus"/>
    <property type="evidence" value="ECO:0007669"/>
    <property type="project" value="UniProtKB-SubCell"/>
</dbReference>
<accession>A0A8C5Q991</accession>
<evidence type="ECO:0000256" key="4">
    <source>
        <dbReference type="ARBA" id="ARBA00023163"/>
    </source>
</evidence>
<dbReference type="Gene3D" id="2.60.40.1490">
    <property type="entry name" value="Histone chaperone ASF1-like"/>
    <property type="match status" value="1"/>
</dbReference>
<protein>
    <submittedName>
        <fullName evidence="7">Uncharacterized protein</fullName>
    </submittedName>
</protein>
<evidence type="ECO:0000256" key="1">
    <source>
        <dbReference type="ARBA" id="ARBA00004123"/>
    </source>
</evidence>
<organism evidence="7 8">
    <name type="scientific">Leptobrachium leishanense</name>
    <name type="common">Leishan spiny toad</name>
    <dbReference type="NCBI Taxonomy" id="445787"/>
    <lineage>
        <taxon>Eukaryota</taxon>
        <taxon>Metazoa</taxon>
        <taxon>Chordata</taxon>
        <taxon>Craniata</taxon>
        <taxon>Vertebrata</taxon>
        <taxon>Euteleostomi</taxon>
        <taxon>Amphibia</taxon>
        <taxon>Batrachia</taxon>
        <taxon>Anura</taxon>
        <taxon>Pelobatoidea</taxon>
        <taxon>Megophryidae</taxon>
        <taxon>Leptobrachium</taxon>
    </lineage>
</organism>
<keyword evidence="8" id="KW-1185">Reference proteome</keyword>
<dbReference type="AlphaFoldDB" id="A0A8C5Q991"/>
<keyword evidence="3" id="KW-0805">Transcription regulation</keyword>
<keyword evidence="5" id="KW-0143">Chaperone</keyword>
<evidence type="ECO:0000256" key="3">
    <source>
        <dbReference type="ARBA" id="ARBA00023015"/>
    </source>
</evidence>
<evidence type="ECO:0000256" key="5">
    <source>
        <dbReference type="ARBA" id="ARBA00023186"/>
    </source>
</evidence>
<reference evidence="7" key="2">
    <citation type="submission" date="2025-09" db="UniProtKB">
        <authorList>
            <consortium name="Ensembl"/>
        </authorList>
    </citation>
    <scope>IDENTIFICATION</scope>
</reference>
<comment type="subcellular location">
    <subcellularLocation>
        <location evidence="1">Nucleus</location>
    </subcellularLocation>
</comment>
<proteinExistence type="inferred from homology"/>
<evidence type="ECO:0000256" key="6">
    <source>
        <dbReference type="ARBA" id="ARBA00023242"/>
    </source>
</evidence>
<dbReference type="InterPro" id="IPR006818">
    <property type="entry name" value="ASF1-like"/>
</dbReference>